<feature type="compositionally biased region" description="Low complexity" evidence="2">
    <location>
        <begin position="204"/>
        <end position="219"/>
    </location>
</feature>
<feature type="region of interest" description="Disordered" evidence="2">
    <location>
        <begin position="662"/>
        <end position="688"/>
    </location>
</feature>
<keyword evidence="1" id="KW-0479">Metal-binding</keyword>
<feature type="domain" description="Reverse transcriptase" evidence="4">
    <location>
        <begin position="1073"/>
        <end position="1344"/>
    </location>
</feature>
<feature type="compositionally biased region" description="Pro residues" evidence="2">
    <location>
        <begin position="878"/>
        <end position="887"/>
    </location>
</feature>
<feature type="compositionally biased region" description="Low complexity" evidence="2">
    <location>
        <begin position="1808"/>
        <end position="1820"/>
    </location>
</feature>
<comment type="caution">
    <text evidence="5">The sequence shown here is derived from an EMBL/GenBank/DDBJ whole genome shotgun (WGS) entry which is preliminary data.</text>
</comment>
<sequence>MSNPLTPVPTISLLEPPAQTITNSVTLSPPKTTCVSASDEILVTEARASVSVVNSSSMTSPCNVVLTDCVQKFTSPVGHRTRAKLISKILEQGSASPSLAHNSRLPDVSSARPVPLKNPECTVSEHIPKPDNSDSTCAVPSELRTPSPVTHPPRELSLDELLVLQNMKTEKVSGDSVPSALFVPAVDSSSQPDACLPDNPHPSAPSASLSSAADVPPVSNSSDQFPPLSPELQLALTPSPASPPALRLEVDATPAKLSEVLYYPDSLRCSYCEAILSSPRSFYEHVREFSHFEIPPSPVSSPFVCLRCNTDFDSKSALRTHNCSNPKPVIEKMRKCPWCVYIAKNDSDLGAHFSQFHPWLYSPPRSSSSVSAPACPPSSDVLCVTTPDVDDPPSGFQCLICEEVLPSETSLSQHSCPSRPPSPQVSVKCDSCANIFSSETLLLQHDCANNPGPVRNCAFCSFAVIDEATLQKHLLDRHSCKICEFKETFEVKLKTHTRDCHTCKVCSFSERPNLRLHDHTKEVHSCNLCSFVEKKRNGLRFHFKSKHGRWAPNAKFAARDLSAVLSANKKPTIVGLSSPISAESAACSSSSTGIDGSSASPQSGSSHALFCLGCAAEFSSIPLLEDHSTSCENYLSVLRAAIPDRRPLFRCSKCSFVGKDQSSLDTHHQSSHPPPAPQPDGASTLSFNVDFNHPSQSSQLPPPSAYSVPPASFRDGNSLNIVFPIVGKVLCTEEGCTADYYSPKWTIMKNNLIKHLLRHHKVKIFTSNFWCSVCEQKTGSRPSAHPCFANAPLSTPPPTPLQWPCQECEMSFTSETGLNNHVRDHKMKAILASGVQRSITVPKPPRRRVNVNASIPAEERDVADQNISDPLRTIAPLPSLPGTPPLSPDDEEEGLLAPFTRDLEKLLESDPSADTFSYFCTTIDMALVEVYSASATGPPSAAVASNGSSSGSSSQRREIDILDPKTVQTLYNKNRPRAIREITKKSGRFCDIPPATVEEYFRQAWQPNQAEEGFFPPSNISRVDVLDSPFTPSEVSKKLKKAENTAAGPDRITYLHWRSMVAAPRFLSVVFNLCLLFRRVPPAWKSSTTILIPKSGDASLPQNWRPIALSSPIYKMFTKCLAARLGDWCEKYNVLSINQKGFTPYDGVVEHNFVLQQRLLLARSRGKEICIAWLDVTNAFGAIPHGAIFEALAAINTGSVFIDIIKDIYCDSATKILTNEGPTNEIPLLSGVKQGCPISGLLFDICIDPIVRTLQGDHPVHKTLAYADDICIIAESPSELQHQLNIAFSEFSKLGLQLNPGKSTTLHVSGAAPVGSRPTQFFINDVAIKYIEEGDFHRFLGKPVGFDACPDYANLKDLSDLASHIISSKLAIWQKIDALKCFFYPSLQFALRTGQYKKEDWAELDRVIRRGLKAILNLPSNAANNILYGARKMGSFAIPIAAEDSDLYRVDTAFKLLTSKDDQVAALALFELNAVVSARFGIPSPSDQDLEKFLNGDQYRERDNAHSSIWTITRLASFRQGIYWQFDEGVPRIKFDDLTLRSSDRRRILHSLRHKLQVRRSKALIEMPNQGKVIECVAQSTASSHFLTDGKFTRFCDFKFIIPARLNLLPLKGAQTWRPASEKLCNKCNKGELETLPHVLNHCPGRSRGWQLRHDAVGDRIVKALSTRGKFLTINQPVGEDDLRPDFVFQHGKNIYIIDVTIPFENRLDSFEKARQRKIDKYAALIDFYAKSNLKAFIVPIVVGALGSWDTKNDKFLLKFMSKSFALFQKLCVSDCIKWSRDIYIEHQTGKRQFQDPRPRPQTAGHTSSSDPDAPDSQAQRSPQHSAPPISVSSQHVSTPCPQRPSPSVNAASPQISKAKHHNSVQFVS</sequence>
<gene>
    <name evidence="5" type="primary">PO21_8</name>
    <name evidence="5" type="ORF">AVEN_88170_1</name>
</gene>
<feature type="region of interest" description="Disordered" evidence="2">
    <location>
        <begin position="843"/>
        <end position="892"/>
    </location>
</feature>
<dbReference type="PROSITE" id="PS50878">
    <property type="entry name" value="RT_POL"/>
    <property type="match status" value="1"/>
</dbReference>
<feature type="domain" description="C2H2-type" evidence="3">
    <location>
        <begin position="649"/>
        <end position="677"/>
    </location>
</feature>
<name>A0A4Y2PBA8_ARAVE</name>
<dbReference type="SUPFAM" id="SSF56672">
    <property type="entry name" value="DNA/RNA polymerases"/>
    <property type="match status" value="1"/>
</dbReference>
<keyword evidence="6" id="KW-1185">Reference proteome</keyword>
<dbReference type="Gene3D" id="3.30.160.60">
    <property type="entry name" value="Classic Zinc Finger"/>
    <property type="match status" value="1"/>
</dbReference>
<feature type="compositionally biased region" description="Low complexity" evidence="2">
    <location>
        <begin position="937"/>
        <end position="954"/>
    </location>
</feature>
<evidence type="ECO:0000313" key="6">
    <source>
        <dbReference type="Proteomes" id="UP000499080"/>
    </source>
</evidence>
<keyword evidence="1" id="KW-0863">Zinc-finger</keyword>
<evidence type="ECO:0000259" key="3">
    <source>
        <dbReference type="PROSITE" id="PS50157"/>
    </source>
</evidence>
<organism evidence="5 6">
    <name type="scientific">Araneus ventricosus</name>
    <name type="common">Orbweaver spider</name>
    <name type="synonym">Epeira ventricosa</name>
    <dbReference type="NCBI Taxonomy" id="182803"/>
    <lineage>
        <taxon>Eukaryota</taxon>
        <taxon>Metazoa</taxon>
        <taxon>Ecdysozoa</taxon>
        <taxon>Arthropoda</taxon>
        <taxon>Chelicerata</taxon>
        <taxon>Arachnida</taxon>
        <taxon>Araneae</taxon>
        <taxon>Araneomorphae</taxon>
        <taxon>Entelegynae</taxon>
        <taxon>Araneoidea</taxon>
        <taxon>Araneidae</taxon>
        <taxon>Araneus</taxon>
    </lineage>
</organism>
<dbReference type="OrthoDB" id="6436077at2759"/>
<feature type="region of interest" description="Disordered" evidence="2">
    <location>
        <begin position="1790"/>
        <end position="1869"/>
    </location>
</feature>
<evidence type="ECO:0000256" key="1">
    <source>
        <dbReference type="PROSITE-ProRule" id="PRU00042"/>
    </source>
</evidence>
<dbReference type="InterPro" id="IPR043502">
    <property type="entry name" value="DNA/RNA_pol_sf"/>
</dbReference>
<protein>
    <submittedName>
        <fullName evidence="5">Retrovirus-related Pol polyprotein from type-1 retrotransposable element R2</fullName>
    </submittedName>
</protein>
<feature type="compositionally biased region" description="Polar residues" evidence="2">
    <location>
        <begin position="1821"/>
        <end position="1856"/>
    </location>
</feature>
<dbReference type="PROSITE" id="PS00028">
    <property type="entry name" value="ZINC_FINGER_C2H2_1"/>
    <property type="match status" value="2"/>
</dbReference>
<dbReference type="Pfam" id="PF00078">
    <property type="entry name" value="RVT_1"/>
    <property type="match status" value="1"/>
</dbReference>
<dbReference type="Proteomes" id="UP000499080">
    <property type="component" value="Unassembled WGS sequence"/>
</dbReference>
<feature type="region of interest" description="Disordered" evidence="2">
    <location>
        <begin position="937"/>
        <end position="958"/>
    </location>
</feature>
<dbReference type="Gene3D" id="3.30.70.270">
    <property type="match status" value="1"/>
</dbReference>
<dbReference type="SMART" id="SM00355">
    <property type="entry name" value="ZnF_C2H2"/>
    <property type="match status" value="9"/>
</dbReference>
<evidence type="ECO:0000256" key="2">
    <source>
        <dbReference type="SAM" id="MobiDB-lite"/>
    </source>
</evidence>
<feature type="compositionally biased region" description="Basic and acidic residues" evidence="2">
    <location>
        <begin position="1790"/>
        <end position="1799"/>
    </location>
</feature>
<feature type="region of interest" description="Disordered" evidence="2">
    <location>
        <begin position="123"/>
        <end position="154"/>
    </location>
</feature>
<feature type="domain" description="C2H2-type" evidence="3">
    <location>
        <begin position="803"/>
        <end position="830"/>
    </location>
</feature>
<dbReference type="EMBL" id="BGPR01010881">
    <property type="protein sequence ID" value="GBN48501.1"/>
    <property type="molecule type" value="Genomic_DNA"/>
</dbReference>
<accession>A0A4Y2PBA8</accession>
<keyword evidence="1" id="KW-0862">Zinc</keyword>
<feature type="region of interest" description="Disordered" evidence="2">
    <location>
        <begin position="188"/>
        <end position="240"/>
    </location>
</feature>
<dbReference type="PANTHER" id="PTHR19446">
    <property type="entry name" value="REVERSE TRANSCRIPTASES"/>
    <property type="match status" value="1"/>
</dbReference>
<dbReference type="CDD" id="cd01650">
    <property type="entry name" value="RT_nLTR_like"/>
    <property type="match status" value="1"/>
</dbReference>
<dbReference type="GO" id="GO:0071897">
    <property type="term" value="P:DNA biosynthetic process"/>
    <property type="evidence" value="ECO:0007669"/>
    <property type="project" value="UniProtKB-ARBA"/>
</dbReference>
<evidence type="ECO:0000259" key="4">
    <source>
        <dbReference type="PROSITE" id="PS50878"/>
    </source>
</evidence>
<dbReference type="PROSITE" id="PS50157">
    <property type="entry name" value="ZINC_FINGER_C2H2_2"/>
    <property type="match status" value="2"/>
</dbReference>
<dbReference type="InterPro" id="IPR013087">
    <property type="entry name" value="Znf_C2H2_type"/>
</dbReference>
<reference evidence="5 6" key="1">
    <citation type="journal article" date="2019" name="Sci. Rep.">
        <title>Orb-weaving spider Araneus ventricosus genome elucidates the spidroin gene catalogue.</title>
        <authorList>
            <person name="Kono N."/>
            <person name="Nakamura H."/>
            <person name="Ohtoshi R."/>
            <person name="Moran D.A.P."/>
            <person name="Shinohara A."/>
            <person name="Yoshida Y."/>
            <person name="Fujiwara M."/>
            <person name="Mori M."/>
            <person name="Tomita M."/>
            <person name="Arakawa K."/>
        </authorList>
    </citation>
    <scope>NUCLEOTIDE SEQUENCE [LARGE SCALE GENOMIC DNA]</scope>
</reference>
<proteinExistence type="predicted"/>
<dbReference type="InterPro" id="IPR000477">
    <property type="entry name" value="RT_dom"/>
</dbReference>
<dbReference type="GO" id="GO:0008270">
    <property type="term" value="F:zinc ion binding"/>
    <property type="evidence" value="ECO:0007669"/>
    <property type="project" value="UniProtKB-KW"/>
</dbReference>
<dbReference type="InterPro" id="IPR043128">
    <property type="entry name" value="Rev_trsase/Diguanyl_cyclase"/>
</dbReference>
<evidence type="ECO:0000313" key="5">
    <source>
        <dbReference type="EMBL" id="GBN48501.1"/>
    </source>
</evidence>